<comment type="caution">
    <text evidence="1">The sequence shown here is derived from an EMBL/GenBank/DDBJ whole genome shotgun (WGS) entry which is preliminary data.</text>
</comment>
<sequence>MTQYPIAIDLQHGMQEQEEHDLSVYVGICVSGERTKRHLLKAQRSLADTAQRTAQEQLGTIPAPSYSRTHCRGIAAAMLSKNIIPLGIDIEYADPRRNWPEILSVFCDNIALSGYSIHALNRGWTYLEAYYKAFAQYPPAKDVIAVIDHQFPDNEIYQNADGYLCLHRSIETVFYMTLIWKPTRENKAMSQPSILPILYSDI</sequence>
<proteinExistence type="predicted"/>
<evidence type="ECO:0000313" key="1">
    <source>
        <dbReference type="EMBL" id="MFC7290842.1"/>
    </source>
</evidence>
<protein>
    <recommendedName>
        <fullName evidence="3">DUF3800 domain-containing protein</fullName>
    </recommendedName>
</protein>
<reference evidence="2" key="1">
    <citation type="journal article" date="2019" name="Int. J. Syst. Evol. Microbiol.">
        <title>The Global Catalogue of Microorganisms (GCM) 10K type strain sequencing project: providing services to taxonomists for standard genome sequencing and annotation.</title>
        <authorList>
            <consortium name="The Broad Institute Genomics Platform"/>
            <consortium name="The Broad Institute Genome Sequencing Center for Infectious Disease"/>
            <person name="Wu L."/>
            <person name="Ma J."/>
        </authorList>
    </citation>
    <scope>NUCLEOTIDE SEQUENCE [LARGE SCALE GENOMIC DNA]</scope>
    <source>
        <strain evidence="2">CCUG 51308</strain>
    </source>
</reference>
<dbReference type="Proteomes" id="UP001596492">
    <property type="component" value="Unassembled WGS sequence"/>
</dbReference>
<accession>A0ABW2IIL6</accession>
<evidence type="ECO:0000313" key="2">
    <source>
        <dbReference type="Proteomes" id="UP001596492"/>
    </source>
</evidence>
<name>A0ABW2IIL6_9PROT</name>
<gene>
    <name evidence="1" type="ORF">ACFQS8_04390</name>
</gene>
<dbReference type="EMBL" id="JBHTBR010000002">
    <property type="protein sequence ID" value="MFC7290842.1"/>
    <property type="molecule type" value="Genomic_DNA"/>
</dbReference>
<evidence type="ECO:0008006" key="3">
    <source>
        <dbReference type="Google" id="ProtNLM"/>
    </source>
</evidence>
<keyword evidence="2" id="KW-1185">Reference proteome</keyword>
<organism evidence="1 2">
    <name type="scientific">Hirschia litorea</name>
    <dbReference type="NCBI Taxonomy" id="1199156"/>
    <lineage>
        <taxon>Bacteria</taxon>
        <taxon>Pseudomonadati</taxon>
        <taxon>Pseudomonadota</taxon>
        <taxon>Alphaproteobacteria</taxon>
        <taxon>Hyphomonadales</taxon>
        <taxon>Hyphomonadaceae</taxon>
        <taxon>Hirschia</taxon>
    </lineage>
</organism>
<dbReference type="RefSeq" id="WP_382166046.1">
    <property type="nucleotide sequence ID" value="NZ_JBHTBR010000002.1"/>
</dbReference>